<sequence length="210" mass="23772">MLGRPFLKTSGFKLTYADDIFTFSSGRTTETFQISHPPKKKDRQDDGRMRGKEEAQIGIIEALIRELLQKLREEEGLEKEEKEKETKGRCQKAIRRVLGNKKKSLDAYASNNSLRTHLVRGNKMTPRKVYPPPSCFSRRLAVLRACQARDEAGLADAAPHEDEVIDISSDSSSEQVLEYVPGEGAENKQDDEEVQEYVLGAEPMEEEEDP</sequence>
<comment type="caution">
    <text evidence="2">The sequence shown here is derived from an EMBL/GenBank/DDBJ whole genome shotgun (WGS) entry which is preliminary data.</text>
</comment>
<evidence type="ECO:0000313" key="2">
    <source>
        <dbReference type="EMBL" id="MED6106131.1"/>
    </source>
</evidence>
<dbReference type="EMBL" id="JASCZI010000004">
    <property type="protein sequence ID" value="MED6106131.1"/>
    <property type="molecule type" value="Genomic_DNA"/>
</dbReference>
<feature type="region of interest" description="Disordered" evidence="1">
    <location>
        <begin position="154"/>
        <end position="210"/>
    </location>
</feature>
<dbReference type="Proteomes" id="UP001341840">
    <property type="component" value="Unassembled WGS sequence"/>
</dbReference>
<proteinExistence type="predicted"/>
<organism evidence="2 3">
    <name type="scientific">Stylosanthes scabra</name>
    <dbReference type="NCBI Taxonomy" id="79078"/>
    <lineage>
        <taxon>Eukaryota</taxon>
        <taxon>Viridiplantae</taxon>
        <taxon>Streptophyta</taxon>
        <taxon>Embryophyta</taxon>
        <taxon>Tracheophyta</taxon>
        <taxon>Spermatophyta</taxon>
        <taxon>Magnoliopsida</taxon>
        <taxon>eudicotyledons</taxon>
        <taxon>Gunneridae</taxon>
        <taxon>Pentapetalae</taxon>
        <taxon>rosids</taxon>
        <taxon>fabids</taxon>
        <taxon>Fabales</taxon>
        <taxon>Fabaceae</taxon>
        <taxon>Papilionoideae</taxon>
        <taxon>50 kb inversion clade</taxon>
        <taxon>dalbergioids sensu lato</taxon>
        <taxon>Dalbergieae</taxon>
        <taxon>Pterocarpus clade</taxon>
        <taxon>Stylosanthes</taxon>
    </lineage>
</organism>
<feature type="region of interest" description="Disordered" evidence="1">
    <location>
        <begin position="29"/>
        <end position="52"/>
    </location>
</feature>
<name>A0ABU6Q2Q6_9FABA</name>
<protein>
    <submittedName>
        <fullName evidence="2">Uncharacterized protein</fullName>
    </submittedName>
</protein>
<reference evidence="2 3" key="1">
    <citation type="journal article" date="2023" name="Plants (Basel)">
        <title>Bridging the Gap: Combining Genomics and Transcriptomics Approaches to Understand Stylosanthes scabra, an Orphan Legume from the Brazilian Caatinga.</title>
        <authorList>
            <person name="Ferreira-Neto J.R.C."/>
            <person name="da Silva M.D."/>
            <person name="Binneck E."/>
            <person name="de Melo N.F."/>
            <person name="da Silva R.H."/>
            <person name="de Melo A.L.T.M."/>
            <person name="Pandolfi V."/>
            <person name="Bustamante F.O."/>
            <person name="Brasileiro-Vidal A.C."/>
            <person name="Benko-Iseppon A.M."/>
        </authorList>
    </citation>
    <scope>NUCLEOTIDE SEQUENCE [LARGE SCALE GENOMIC DNA]</scope>
    <source>
        <tissue evidence="2">Leaves</tissue>
    </source>
</reference>
<evidence type="ECO:0000256" key="1">
    <source>
        <dbReference type="SAM" id="MobiDB-lite"/>
    </source>
</evidence>
<feature type="compositionally biased region" description="Basic and acidic residues" evidence="1">
    <location>
        <begin position="42"/>
        <end position="52"/>
    </location>
</feature>
<keyword evidence="3" id="KW-1185">Reference proteome</keyword>
<evidence type="ECO:0000313" key="3">
    <source>
        <dbReference type="Proteomes" id="UP001341840"/>
    </source>
</evidence>
<accession>A0ABU6Q2Q6</accession>
<gene>
    <name evidence="2" type="ORF">PIB30_002024</name>
</gene>